<dbReference type="Gene3D" id="3.40.30.10">
    <property type="entry name" value="Glutaredoxin"/>
    <property type="match status" value="1"/>
</dbReference>
<dbReference type="PANTHER" id="PTHR36417">
    <property type="entry name" value="SELENOPROTEIN DOMAIN PROTEIN (AFU_ORTHOLOGUE AFUA_1G05220)"/>
    <property type="match status" value="1"/>
</dbReference>
<dbReference type="NCBIfam" id="TIGR02174">
    <property type="entry name" value="CXXU_selWTH"/>
    <property type="match status" value="1"/>
</dbReference>
<gene>
    <name evidence="3" type="ORF">ACHAWU_002775</name>
</gene>
<dbReference type="InterPro" id="IPR011893">
    <property type="entry name" value="Selenoprotein_Rdx-typ"/>
</dbReference>
<protein>
    <submittedName>
        <fullName evidence="3">Uncharacterized protein</fullName>
    </submittedName>
</protein>
<dbReference type="InterPro" id="IPR036249">
    <property type="entry name" value="Thioredoxin-like_sf"/>
</dbReference>
<keyword evidence="4" id="KW-1185">Reference proteome</keyword>
<evidence type="ECO:0000256" key="1">
    <source>
        <dbReference type="ARBA" id="ARBA00023284"/>
    </source>
</evidence>
<reference evidence="3 4" key="1">
    <citation type="submission" date="2024-10" db="EMBL/GenBank/DDBJ databases">
        <title>Updated reference genomes for cyclostephanoid diatoms.</title>
        <authorList>
            <person name="Roberts W.R."/>
            <person name="Alverson A.J."/>
        </authorList>
    </citation>
    <scope>NUCLEOTIDE SEQUENCE [LARGE SCALE GENOMIC DNA]</scope>
    <source>
        <strain evidence="3 4">AJA232-27</strain>
    </source>
</reference>
<sequence>MRQQQQFHHQQQHHHRGLLAFVSIPNSSCHCPSTTTSSITETKSSPWKTMMMPASTTSTQYSNRLMHGMGKRRRRDSSRIVPDIATSMVTTSISTTAKTMMTSNNVDNISSIRKRGRDGALALLFAAAASSEEGAVSAEGEDGAISGGKPDIMGGGVDISIEYCSACRWMLRASWIAMELLTTFVKEDRLAAVTLIPTGGGGMQEEEGGIFRVSANDAVLWDRKVMGRFPESKEVKQLVRDIVDPTKDLGHSDVGAEKNIVVGEGDCIECKESEADEKNEEGKVQEDTEQSPPLRQQQQQSILAAPSSLPPLPSIISNNQRQYRISIEYSTGGGSIDSPDNGLYRAAYYANELLSMVYERNAWWKKRRQSQLELDDDADNSDDNNDAIPIAVDSVSFIPVRLDGDLSVSIALEAKQSNFHPTLFFNVLTVALFALYEKRVKLNDQILLEQSSSQDDKVPTTTNIGDMADGRHLRTLVRNAIQSLSRSSSDADDDTGDNNNSNDGIVAIDMMDDDAAEQARKYFGVF</sequence>
<comment type="caution">
    <text evidence="3">The sequence shown here is derived from an EMBL/GenBank/DDBJ whole genome shotgun (WGS) entry which is preliminary data.</text>
</comment>
<feature type="region of interest" description="Disordered" evidence="2">
    <location>
        <begin position="484"/>
        <end position="505"/>
    </location>
</feature>
<accession>A0ABD3MPX8</accession>
<evidence type="ECO:0000313" key="3">
    <source>
        <dbReference type="EMBL" id="KAL3766060.1"/>
    </source>
</evidence>
<evidence type="ECO:0000256" key="2">
    <source>
        <dbReference type="SAM" id="MobiDB-lite"/>
    </source>
</evidence>
<proteinExistence type="predicted"/>
<feature type="compositionally biased region" description="Low complexity" evidence="2">
    <location>
        <begin position="290"/>
        <end position="307"/>
    </location>
</feature>
<dbReference type="AlphaFoldDB" id="A0ABD3MPX8"/>
<name>A0ABD3MPX8_9STRA</name>
<dbReference type="Pfam" id="PF10262">
    <property type="entry name" value="Rdx"/>
    <property type="match status" value="1"/>
</dbReference>
<dbReference type="EMBL" id="JALLBG020000089">
    <property type="protein sequence ID" value="KAL3766060.1"/>
    <property type="molecule type" value="Genomic_DNA"/>
</dbReference>
<keyword evidence="1" id="KW-0676">Redox-active center</keyword>
<dbReference type="Proteomes" id="UP001530293">
    <property type="component" value="Unassembled WGS sequence"/>
</dbReference>
<dbReference type="SUPFAM" id="SSF52833">
    <property type="entry name" value="Thioredoxin-like"/>
    <property type="match status" value="1"/>
</dbReference>
<dbReference type="PANTHER" id="PTHR36417:SF2">
    <property type="entry name" value="SELENOPROTEIN DOMAIN PROTEIN (AFU_ORTHOLOGUE AFUA_1G05220)"/>
    <property type="match status" value="1"/>
</dbReference>
<feature type="region of interest" description="Disordered" evidence="2">
    <location>
        <begin position="274"/>
        <end position="315"/>
    </location>
</feature>
<organism evidence="3 4">
    <name type="scientific">Discostella pseudostelligera</name>
    <dbReference type="NCBI Taxonomy" id="259834"/>
    <lineage>
        <taxon>Eukaryota</taxon>
        <taxon>Sar</taxon>
        <taxon>Stramenopiles</taxon>
        <taxon>Ochrophyta</taxon>
        <taxon>Bacillariophyta</taxon>
        <taxon>Coscinodiscophyceae</taxon>
        <taxon>Thalassiosirophycidae</taxon>
        <taxon>Stephanodiscales</taxon>
        <taxon>Stephanodiscaceae</taxon>
        <taxon>Discostella</taxon>
    </lineage>
</organism>
<evidence type="ECO:0000313" key="4">
    <source>
        <dbReference type="Proteomes" id="UP001530293"/>
    </source>
</evidence>